<keyword evidence="1" id="KW-0418">Kinase</keyword>
<dbReference type="SUPFAM" id="SSF52540">
    <property type="entry name" value="P-loop containing nucleoside triphosphate hydrolases"/>
    <property type="match status" value="1"/>
</dbReference>
<dbReference type="GO" id="GO:0016301">
    <property type="term" value="F:kinase activity"/>
    <property type="evidence" value="ECO:0007669"/>
    <property type="project" value="UniProtKB-KW"/>
</dbReference>
<dbReference type="InterPro" id="IPR027417">
    <property type="entry name" value="P-loop_NTPase"/>
</dbReference>
<reference evidence="1 2" key="1">
    <citation type="submission" date="2018-07" db="EMBL/GenBank/DDBJ databases">
        <title>Campylobacter zealandensis sp. nov., isolated from birds and water in New Zealand.</title>
        <authorList>
            <person name="Wilkinson D.A."/>
            <person name="Biggs P.J."/>
            <person name="French N.P."/>
            <person name="Midwinter A.C."/>
        </authorList>
    </citation>
    <scope>NUCLEOTIDE SEQUENCE [LARGE SCALE GENOMIC DNA]</scope>
    <source>
        <strain evidence="1 2">B423b</strain>
    </source>
</reference>
<dbReference type="OrthoDB" id="9788481at2"/>
<accession>A0A4Q9JVI9</accession>
<keyword evidence="1" id="KW-0808">Transferase</keyword>
<dbReference type="Proteomes" id="UP000292583">
    <property type="component" value="Unassembled WGS sequence"/>
</dbReference>
<evidence type="ECO:0000313" key="1">
    <source>
        <dbReference type="EMBL" id="TBR82074.1"/>
    </source>
</evidence>
<keyword evidence="2" id="KW-1185">Reference proteome</keyword>
<name>A0A4Q9JVI9_9BACT</name>
<gene>
    <name evidence="1" type="ORF">DU473_02010</name>
</gene>
<dbReference type="AlphaFoldDB" id="A0A4Q9JVI9"/>
<evidence type="ECO:0000313" key="2">
    <source>
        <dbReference type="Proteomes" id="UP000292583"/>
    </source>
</evidence>
<proteinExistence type="predicted"/>
<dbReference type="RefSeq" id="WP_131163224.1">
    <property type="nucleotide sequence ID" value="NZ_QPGQ01000009.1"/>
</dbReference>
<sequence length="177" mass="21241">MIFLIAGESHTGKTLLAQKLLEIHHYPYISLDHLKMGLLKGLNSRPFEVNEDIKIAKFLYPIVKSILQTHLENDQNLILEGIYLYPKYIDLLIKEFKNKIKHLNLLFSKEYIVKNYELIYEKQNVIERRLFTEKLNLNDLIKDHLNLKKECLKYQCNFLEFKENYELEFQKALKFFS</sequence>
<dbReference type="Gene3D" id="3.40.50.300">
    <property type="entry name" value="P-loop containing nucleotide triphosphate hydrolases"/>
    <property type="match status" value="1"/>
</dbReference>
<dbReference type="EMBL" id="QPGR01000002">
    <property type="protein sequence ID" value="TBR82074.1"/>
    <property type="molecule type" value="Genomic_DNA"/>
</dbReference>
<comment type="caution">
    <text evidence="1">The sequence shown here is derived from an EMBL/GenBank/DDBJ whole genome shotgun (WGS) entry which is preliminary data.</text>
</comment>
<organism evidence="1 2">
    <name type="scientific">Campylobacter novaezeelandiae</name>
    <dbReference type="NCBI Taxonomy" id="2267891"/>
    <lineage>
        <taxon>Bacteria</taxon>
        <taxon>Pseudomonadati</taxon>
        <taxon>Campylobacterota</taxon>
        <taxon>Epsilonproteobacteria</taxon>
        <taxon>Campylobacterales</taxon>
        <taxon>Campylobacteraceae</taxon>
        <taxon>Campylobacter</taxon>
    </lineage>
</organism>
<protein>
    <submittedName>
        <fullName evidence="1">Adenylate kinase</fullName>
    </submittedName>
</protein>